<dbReference type="EMBL" id="SMGK01000001">
    <property type="protein sequence ID" value="TCK75534.1"/>
    <property type="molecule type" value="Genomic_DNA"/>
</dbReference>
<keyword evidence="1" id="KW-1133">Transmembrane helix</keyword>
<feature type="domain" description="NodB homology" evidence="2">
    <location>
        <begin position="103"/>
        <end position="380"/>
    </location>
</feature>
<dbReference type="PANTHER" id="PTHR47561">
    <property type="entry name" value="POLYSACCHARIDE DEACETYLASE FAMILY PROTEIN (AFU_ORTHOLOGUE AFUA_6G05030)"/>
    <property type="match status" value="1"/>
</dbReference>
<dbReference type="NCBIfam" id="TIGR03006">
    <property type="entry name" value="pepcterm_polyde"/>
    <property type="match status" value="1"/>
</dbReference>
<sequence>MSAPKTKLIAALFCCLASIAISVHVWLLIAHSGLWIVPVSLGAAILMSCSALSAVQKSRKMPSKSVVITTEERRSEDLARKDRDSSLPLHAFTIDLEDYFHTDVASQTVNHDMWDQMPSRIESSVRRLLDLLDQNNTRATVFTLGWVAHKYPQLIREVSSRGHEIGCHSYHHRIVSRMTPQAFRADTQLSKEILEDVVGRPVIGYRAPNFSITPGTEWAFEILESLGFLYDSSVNPVRHKLYGNHGAPRFPFYIPKTGLLEIPIATWRIGRVNLPIGGGAYLRLLPYAYTQLGLAAHKSRPATMYVHPWEIDPYQPGVGKGWKSHIRQTGGTATMESKLSRLLTSARFVPIIEAYEDELHHSFSAVPAQRLHSVNLAQVV</sequence>
<dbReference type="InterPro" id="IPR011330">
    <property type="entry name" value="Glyco_hydro/deAcase_b/a-brl"/>
</dbReference>
<dbReference type="Pfam" id="PF11959">
    <property type="entry name" value="DUF3473"/>
    <property type="match status" value="1"/>
</dbReference>
<evidence type="ECO:0000313" key="4">
    <source>
        <dbReference type="Proteomes" id="UP000295210"/>
    </source>
</evidence>
<gene>
    <name evidence="3" type="ORF">C7378_0518</name>
</gene>
<dbReference type="SUPFAM" id="SSF88713">
    <property type="entry name" value="Glycoside hydrolase/deacetylase"/>
    <property type="match status" value="1"/>
</dbReference>
<organism evidence="3 4">
    <name type="scientific">Acidipila rosea</name>
    <dbReference type="NCBI Taxonomy" id="768535"/>
    <lineage>
        <taxon>Bacteria</taxon>
        <taxon>Pseudomonadati</taxon>
        <taxon>Acidobacteriota</taxon>
        <taxon>Terriglobia</taxon>
        <taxon>Terriglobales</taxon>
        <taxon>Acidobacteriaceae</taxon>
        <taxon>Acidipila</taxon>
    </lineage>
</organism>
<dbReference type="GO" id="GO:0005975">
    <property type="term" value="P:carbohydrate metabolic process"/>
    <property type="evidence" value="ECO:0007669"/>
    <property type="project" value="InterPro"/>
</dbReference>
<dbReference type="CDD" id="cd10941">
    <property type="entry name" value="CE4_PuuE_HpPgdA_like_2"/>
    <property type="match status" value="1"/>
</dbReference>
<dbReference type="InterPro" id="IPR022560">
    <property type="entry name" value="DUF3473"/>
</dbReference>
<reference evidence="3 4" key="1">
    <citation type="submission" date="2019-03" db="EMBL/GenBank/DDBJ databases">
        <title>Genomic Encyclopedia of Type Strains, Phase IV (KMG-IV): sequencing the most valuable type-strain genomes for metagenomic binning, comparative biology and taxonomic classification.</title>
        <authorList>
            <person name="Goeker M."/>
        </authorList>
    </citation>
    <scope>NUCLEOTIDE SEQUENCE [LARGE SCALE GENOMIC DNA]</scope>
    <source>
        <strain evidence="3 4">DSM 103428</strain>
    </source>
</reference>
<keyword evidence="1" id="KW-0812">Transmembrane</keyword>
<feature type="transmembrane region" description="Helical" evidence="1">
    <location>
        <begin position="32"/>
        <end position="55"/>
    </location>
</feature>
<evidence type="ECO:0000313" key="3">
    <source>
        <dbReference type="EMBL" id="TCK75534.1"/>
    </source>
</evidence>
<dbReference type="PROSITE" id="PS51677">
    <property type="entry name" value="NODB"/>
    <property type="match status" value="1"/>
</dbReference>
<dbReference type="Proteomes" id="UP000295210">
    <property type="component" value="Unassembled WGS sequence"/>
</dbReference>
<dbReference type="PANTHER" id="PTHR47561:SF1">
    <property type="entry name" value="POLYSACCHARIDE DEACETYLASE FAMILY PROTEIN (AFU_ORTHOLOGUE AFUA_6G05030)"/>
    <property type="match status" value="1"/>
</dbReference>
<dbReference type="InterPro" id="IPR014344">
    <property type="entry name" value="XrtA_polysacc_deacetyl"/>
</dbReference>
<comment type="caution">
    <text evidence="3">The sequence shown here is derived from an EMBL/GenBank/DDBJ whole genome shotgun (WGS) entry which is preliminary data.</text>
</comment>
<dbReference type="OrthoDB" id="9806342at2"/>
<dbReference type="GO" id="GO:0016810">
    <property type="term" value="F:hydrolase activity, acting on carbon-nitrogen (but not peptide) bonds"/>
    <property type="evidence" value="ECO:0007669"/>
    <property type="project" value="InterPro"/>
</dbReference>
<dbReference type="AlphaFoldDB" id="A0A4R1LBL2"/>
<keyword evidence="1" id="KW-0472">Membrane</keyword>
<dbReference type="InterPro" id="IPR045235">
    <property type="entry name" value="PuuE_HpPgdA-like"/>
</dbReference>
<evidence type="ECO:0000259" key="2">
    <source>
        <dbReference type="PROSITE" id="PS51677"/>
    </source>
</evidence>
<keyword evidence="4" id="KW-1185">Reference proteome</keyword>
<evidence type="ECO:0000256" key="1">
    <source>
        <dbReference type="SAM" id="Phobius"/>
    </source>
</evidence>
<proteinExistence type="predicted"/>
<protein>
    <submittedName>
        <fullName evidence="3">Polysaccharide deacetylase family protein (PEP-CTERM system associated)</fullName>
    </submittedName>
</protein>
<dbReference type="Pfam" id="PF01522">
    <property type="entry name" value="Polysacc_deac_1"/>
    <property type="match status" value="1"/>
</dbReference>
<dbReference type="Gene3D" id="3.20.20.370">
    <property type="entry name" value="Glycoside hydrolase/deacetylase"/>
    <property type="match status" value="1"/>
</dbReference>
<dbReference type="InterPro" id="IPR002509">
    <property type="entry name" value="NODB_dom"/>
</dbReference>
<accession>A0A4R1LBL2</accession>
<name>A0A4R1LBL2_9BACT</name>